<dbReference type="PANTHER" id="PTHR30092">
    <property type="entry name" value="INNER MEMBRANE PROTEIN CRED"/>
    <property type="match status" value="1"/>
</dbReference>
<feature type="transmembrane region" description="Helical" evidence="1">
    <location>
        <begin position="325"/>
        <end position="343"/>
    </location>
</feature>
<dbReference type="NCBIfam" id="NF008712">
    <property type="entry name" value="PRK11715.1-1"/>
    <property type="match status" value="1"/>
</dbReference>
<keyword evidence="1" id="KW-0472">Membrane</keyword>
<feature type="transmembrane region" description="Helical" evidence="1">
    <location>
        <begin position="18"/>
        <end position="40"/>
    </location>
</feature>
<reference evidence="2" key="1">
    <citation type="submission" date="2018-06" db="EMBL/GenBank/DDBJ databases">
        <authorList>
            <person name="Zhirakovskaya E."/>
        </authorList>
    </citation>
    <scope>NUCLEOTIDE SEQUENCE</scope>
</reference>
<dbReference type="InterPro" id="IPR010364">
    <property type="entry name" value="Uncharacterised_IM_CreD"/>
</dbReference>
<dbReference type="GO" id="GO:0005886">
    <property type="term" value="C:plasma membrane"/>
    <property type="evidence" value="ECO:0007669"/>
    <property type="project" value="TreeGrafter"/>
</dbReference>
<gene>
    <name evidence="2" type="ORF">MNBD_ALPHA06-2165</name>
</gene>
<protein>
    <submittedName>
        <fullName evidence="2">Inner membrane protein CreD-like protein</fullName>
    </submittedName>
</protein>
<evidence type="ECO:0000313" key="2">
    <source>
        <dbReference type="EMBL" id="VAV86738.1"/>
    </source>
</evidence>
<organism evidence="2">
    <name type="scientific">hydrothermal vent metagenome</name>
    <dbReference type="NCBI Taxonomy" id="652676"/>
    <lineage>
        <taxon>unclassified sequences</taxon>
        <taxon>metagenomes</taxon>
        <taxon>ecological metagenomes</taxon>
    </lineage>
</organism>
<accession>A0A3B0RFA6</accession>
<feature type="transmembrane region" description="Helical" evidence="1">
    <location>
        <begin position="430"/>
        <end position="449"/>
    </location>
</feature>
<dbReference type="PIRSF" id="PIRSF004548">
    <property type="entry name" value="CreD"/>
    <property type="match status" value="1"/>
</dbReference>
<feature type="transmembrane region" description="Helical" evidence="1">
    <location>
        <begin position="379"/>
        <end position="400"/>
    </location>
</feature>
<dbReference type="AlphaFoldDB" id="A0A3B0RFA6"/>
<dbReference type="EMBL" id="UOEE01000009">
    <property type="protein sequence ID" value="VAV86738.1"/>
    <property type="molecule type" value="Genomic_DNA"/>
</dbReference>
<evidence type="ECO:0000256" key="1">
    <source>
        <dbReference type="SAM" id="Phobius"/>
    </source>
</evidence>
<dbReference type="Pfam" id="PF06123">
    <property type="entry name" value="CreD"/>
    <property type="match status" value="1"/>
</dbReference>
<proteinExistence type="predicted"/>
<name>A0A3B0RFA6_9ZZZZ</name>
<dbReference type="PANTHER" id="PTHR30092:SF0">
    <property type="entry name" value="INNER MEMBRANE PROTEIN CRED"/>
    <property type="match status" value="1"/>
</dbReference>
<keyword evidence="1" id="KW-1133">Transmembrane helix</keyword>
<feature type="transmembrane region" description="Helical" evidence="1">
    <location>
        <begin position="355"/>
        <end position="373"/>
    </location>
</feature>
<feature type="transmembrane region" description="Helical" evidence="1">
    <location>
        <begin position="407"/>
        <end position="424"/>
    </location>
</feature>
<sequence>MTKSTTQWKPQSSPGLKLLLVCALALVMTIPALFVFVISYDRSSRADNTKRQIAQAAGGAQKLVGPVLAIPIEVKDDSGVWNISDTLLVFADSGTAQADLSVTTKKKSLYAVQVYESDLVFDADFDLGFVSKFSDAGQKLRVEQAQILIGVSDLRGALDDAWLSIANKQKRKFTPFSGDIFLQNQALSTGTFRLQENARYNWQGTSMGQVLTVPVGEDMQNDSLQVHVAMTLGGAQDFTLVPFARSSKLTLKANWPHPGFGGQYLPTSKDITDAGFTASRTVPALASGLPPLALSSQFENRQRFQTGMRVTLVEASSPYQFVTRALKYALMFIGFVFLAYFLFEMNTTRPVHAAQYVLVGLAQTVFYLLLLALSEHLGFDLAFLIAAGLIVGLTGLYAGAVFGRAKMLPALMVFGFVYGLMFILMRLEDFALVVGAFASFFAIATTMWMTRKMKWYADKPPECG</sequence>
<keyword evidence="1" id="KW-0812">Transmembrane</keyword>